<dbReference type="InterPro" id="IPR009057">
    <property type="entry name" value="Homeodomain-like_sf"/>
</dbReference>
<gene>
    <name evidence="3" type="ORF">MMOR_06710</name>
</gene>
<keyword evidence="4" id="KW-1185">Reference proteome</keyword>
<dbReference type="RefSeq" id="WP_083156914.1">
    <property type="nucleotide sequence ID" value="NZ_AP022560.1"/>
</dbReference>
<dbReference type="KEGG" id="mmor:MMOR_06710"/>
<dbReference type="Proteomes" id="UP000466681">
    <property type="component" value="Chromosome"/>
</dbReference>
<evidence type="ECO:0000256" key="1">
    <source>
        <dbReference type="ARBA" id="ARBA00023125"/>
    </source>
</evidence>
<dbReference type="Gene3D" id="1.10.357.10">
    <property type="entry name" value="Tetracycline Repressor, domain 2"/>
    <property type="match status" value="1"/>
</dbReference>
<proteinExistence type="predicted"/>
<dbReference type="SUPFAM" id="SSF46689">
    <property type="entry name" value="Homeodomain-like"/>
    <property type="match status" value="1"/>
</dbReference>
<keyword evidence="1" id="KW-0238">DNA-binding</keyword>
<name>A0AAD1H7P3_9MYCO</name>
<reference evidence="3 4" key="1">
    <citation type="journal article" date="2019" name="Emerg. Microbes Infect.">
        <title>Comprehensive subspecies identification of 175 nontuberculous mycobacteria species based on 7547 genomic profiles.</title>
        <authorList>
            <person name="Matsumoto Y."/>
            <person name="Kinjo T."/>
            <person name="Motooka D."/>
            <person name="Nabeya D."/>
            <person name="Jung N."/>
            <person name="Uechi K."/>
            <person name="Horii T."/>
            <person name="Iida T."/>
            <person name="Fujita J."/>
            <person name="Nakamura S."/>
        </authorList>
    </citation>
    <scope>NUCLEOTIDE SEQUENCE [LARGE SCALE GENOMIC DNA]</scope>
    <source>
        <strain evidence="3 4">JCM 6375</strain>
    </source>
</reference>
<protein>
    <submittedName>
        <fullName evidence="3">TetR family transcriptional regulator</fullName>
    </submittedName>
</protein>
<evidence type="ECO:0000259" key="2">
    <source>
        <dbReference type="Pfam" id="PF00440"/>
    </source>
</evidence>
<dbReference type="Pfam" id="PF00440">
    <property type="entry name" value="TetR_N"/>
    <property type="match status" value="1"/>
</dbReference>
<dbReference type="InterPro" id="IPR001647">
    <property type="entry name" value="HTH_TetR"/>
</dbReference>
<organism evidence="3 4">
    <name type="scientific">Mycolicibacterium moriokaense</name>
    <dbReference type="NCBI Taxonomy" id="39691"/>
    <lineage>
        <taxon>Bacteria</taxon>
        <taxon>Bacillati</taxon>
        <taxon>Actinomycetota</taxon>
        <taxon>Actinomycetes</taxon>
        <taxon>Mycobacteriales</taxon>
        <taxon>Mycobacteriaceae</taxon>
        <taxon>Mycolicibacterium</taxon>
    </lineage>
</organism>
<sequence>MTQARSPLTADDWVQAGFALLSEGGPSALKIGRLCERLQVTKGSFYWHFADMCAYRTALADAWANLHDQWRRRIESFRDVKGRERLEEMVQSLLRPDHWALERAMRMWALTDETIHRSVRQSDERVLSEVRRAFLDCGFDEEEAAWRSSVLFATGMGLVHETPVVEDAPAPLDGRVLDLMLRR</sequence>
<dbReference type="GO" id="GO:0003677">
    <property type="term" value="F:DNA binding"/>
    <property type="evidence" value="ECO:0007669"/>
    <property type="project" value="UniProtKB-KW"/>
</dbReference>
<feature type="domain" description="HTH tetR-type" evidence="2">
    <location>
        <begin position="15"/>
        <end position="51"/>
    </location>
</feature>
<evidence type="ECO:0000313" key="3">
    <source>
        <dbReference type="EMBL" id="BBW99734.1"/>
    </source>
</evidence>
<accession>A0AAD1H7P3</accession>
<evidence type="ECO:0000313" key="4">
    <source>
        <dbReference type="Proteomes" id="UP000466681"/>
    </source>
</evidence>
<dbReference type="EMBL" id="AP022560">
    <property type="protein sequence ID" value="BBW99734.1"/>
    <property type="molecule type" value="Genomic_DNA"/>
</dbReference>
<dbReference type="AlphaFoldDB" id="A0AAD1H7P3"/>